<evidence type="ECO:0000256" key="1">
    <source>
        <dbReference type="SAM" id="Phobius"/>
    </source>
</evidence>
<proteinExistence type="predicted"/>
<dbReference type="AlphaFoldDB" id="A0A8J3QFG1"/>
<keyword evidence="1" id="KW-0812">Transmembrane</keyword>
<protein>
    <recommendedName>
        <fullName evidence="4">DUF4878 domain-containing protein</fullName>
    </recommendedName>
</protein>
<accession>A0A8J3QFG1</accession>
<evidence type="ECO:0000313" key="2">
    <source>
        <dbReference type="EMBL" id="GIH09914.1"/>
    </source>
</evidence>
<keyword evidence="1" id="KW-0472">Membrane</keyword>
<dbReference type="Proteomes" id="UP000612899">
    <property type="component" value="Unassembled WGS sequence"/>
</dbReference>
<dbReference type="EMBL" id="BONY01000079">
    <property type="protein sequence ID" value="GIH09914.1"/>
    <property type="molecule type" value="Genomic_DNA"/>
</dbReference>
<keyword evidence="3" id="KW-1185">Reference proteome</keyword>
<gene>
    <name evidence="2" type="ORF">Rhe02_79810</name>
</gene>
<evidence type="ECO:0008006" key="4">
    <source>
        <dbReference type="Google" id="ProtNLM"/>
    </source>
</evidence>
<dbReference type="RefSeq" id="WP_203913637.1">
    <property type="nucleotide sequence ID" value="NZ_BONY01000079.1"/>
</dbReference>
<reference evidence="2" key="1">
    <citation type="submission" date="2021-01" db="EMBL/GenBank/DDBJ databases">
        <title>Whole genome shotgun sequence of Rhizocola hellebori NBRC 109834.</title>
        <authorList>
            <person name="Komaki H."/>
            <person name="Tamura T."/>
        </authorList>
    </citation>
    <scope>NUCLEOTIDE SEQUENCE</scope>
    <source>
        <strain evidence="2">NBRC 109834</strain>
    </source>
</reference>
<sequence length="138" mass="15342">MTKKQKIWLIAGAAGLVFAVFCCAASVAGLLWLRRDGDPKDVVVDYLEAVQEDNAGQAREFVCDSWRNSAFPNVTNALTSWTDIIDWDILDSETHDESATVTARVTYRVLTVTNSGKLRFTLVREEGDWRVCGIRGEG</sequence>
<name>A0A8J3QFG1_9ACTN</name>
<evidence type="ECO:0000313" key="3">
    <source>
        <dbReference type="Proteomes" id="UP000612899"/>
    </source>
</evidence>
<comment type="caution">
    <text evidence="2">The sequence shown here is derived from an EMBL/GenBank/DDBJ whole genome shotgun (WGS) entry which is preliminary data.</text>
</comment>
<feature type="transmembrane region" description="Helical" evidence="1">
    <location>
        <begin position="7"/>
        <end position="33"/>
    </location>
</feature>
<organism evidence="2 3">
    <name type="scientific">Rhizocola hellebori</name>
    <dbReference type="NCBI Taxonomy" id="1392758"/>
    <lineage>
        <taxon>Bacteria</taxon>
        <taxon>Bacillati</taxon>
        <taxon>Actinomycetota</taxon>
        <taxon>Actinomycetes</taxon>
        <taxon>Micromonosporales</taxon>
        <taxon>Micromonosporaceae</taxon>
        <taxon>Rhizocola</taxon>
    </lineage>
</organism>
<keyword evidence="1" id="KW-1133">Transmembrane helix</keyword>